<reference evidence="2 3" key="1">
    <citation type="submission" date="2014-07" db="EMBL/GenBank/DDBJ databases">
        <title>Expanding our view of genomic diversity in Candidatus Accumulibacter clades.</title>
        <authorList>
            <person name="Skennerton C.T."/>
            <person name="Barr J.J."/>
            <person name="Slater F.R."/>
            <person name="Bond P.L."/>
            <person name="Tyson G.W."/>
        </authorList>
    </citation>
    <scope>NUCLEOTIDE SEQUENCE [LARGE SCALE GENOMIC DNA]</scope>
    <source>
        <strain evidence="3">SK-01</strain>
    </source>
</reference>
<name>A0A084Y4F4_9PROT</name>
<proteinExistence type="predicted"/>
<protein>
    <submittedName>
        <fullName evidence="2">Uncharacterized protein</fullName>
    </submittedName>
</protein>
<evidence type="ECO:0000313" key="2">
    <source>
        <dbReference type="EMBL" id="KFB69598.1"/>
    </source>
</evidence>
<dbReference type="STRING" id="1457154.CAPSK01_000657"/>
<dbReference type="EMBL" id="JDSS02000011">
    <property type="protein sequence ID" value="KFB69598.1"/>
    <property type="molecule type" value="Genomic_DNA"/>
</dbReference>
<keyword evidence="1" id="KW-0732">Signal</keyword>
<comment type="caution">
    <text evidence="2">The sequence shown here is derived from an EMBL/GenBank/DDBJ whole genome shotgun (WGS) entry which is preliminary data.</text>
</comment>
<dbReference type="AlphaFoldDB" id="A0A084Y4F4"/>
<sequence precursor="true">MRSESTTTPKASACLAACAASAAAISSLLGMQPTRAQVVPYGPPSMTTTLRVCASAAR</sequence>
<feature type="signal peptide" evidence="1">
    <location>
        <begin position="1"/>
        <end position="36"/>
    </location>
</feature>
<dbReference type="Proteomes" id="UP000019812">
    <property type="component" value="Unassembled WGS sequence"/>
</dbReference>
<evidence type="ECO:0000256" key="1">
    <source>
        <dbReference type="SAM" id="SignalP"/>
    </source>
</evidence>
<evidence type="ECO:0000313" key="3">
    <source>
        <dbReference type="Proteomes" id="UP000019812"/>
    </source>
</evidence>
<feature type="chain" id="PRO_5001785611" evidence="1">
    <location>
        <begin position="37"/>
        <end position="58"/>
    </location>
</feature>
<gene>
    <name evidence="2" type="ORF">CAPSK01_000657</name>
</gene>
<organism evidence="2 3">
    <name type="scientific">Candidatus Accumulibacter vicinus</name>
    <dbReference type="NCBI Taxonomy" id="2954382"/>
    <lineage>
        <taxon>Bacteria</taxon>
        <taxon>Pseudomonadati</taxon>
        <taxon>Pseudomonadota</taxon>
        <taxon>Betaproteobacteria</taxon>
        <taxon>Candidatus Accumulibacter</taxon>
    </lineage>
</organism>
<accession>A0A084Y4F4</accession>